<dbReference type="Pfam" id="PF06791">
    <property type="entry name" value="TMP_2"/>
    <property type="match status" value="1"/>
</dbReference>
<feature type="domain" description="Bacteriophage tail tape measure N-terminal" evidence="2">
    <location>
        <begin position="195"/>
        <end position="397"/>
    </location>
</feature>
<dbReference type="GO" id="GO:0046718">
    <property type="term" value="P:symbiont entry into host cell"/>
    <property type="evidence" value="ECO:0007669"/>
    <property type="project" value="UniProtKB-KW"/>
</dbReference>
<keyword evidence="1" id="KW-1162">Viral penetration into host cytoplasm</keyword>
<keyword evidence="1" id="KW-0946">Virion</keyword>
<keyword evidence="1" id="KW-0175">Coiled coil</keyword>
<accession>A0A1U9WR13</accession>
<evidence type="ECO:0000259" key="2">
    <source>
        <dbReference type="Pfam" id="PF06791"/>
    </source>
</evidence>
<feature type="coiled-coil region" evidence="1">
    <location>
        <begin position="45"/>
        <end position="72"/>
    </location>
</feature>
<evidence type="ECO:0000313" key="4">
    <source>
        <dbReference type="EMBL" id="AQY55291.1"/>
    </source>
</evidence>
<proteinExistence type="inferred from homology"/>
<keyword evidence="1" id="KW-1188">Viral release from host cell</keyword>
<feature type="domain" description="Bacteriophage tail tape measure C-terminal" evidence="3">
    <location>
        <begin position="755"/>
        <end position="829"/>
    </location>
</feature>
<dbReference type="Proteomes" id="UP000222601">
    <property type="component" value="Segment"/>
</dbReference>
<comment type="function">
    <text evidence="1">Serves as a ruler that controls the length of tail by stopping the tail tube polymerization and is probably released from the tail shaft during infection to facilitate DNA translocation into the host cell. Assembles into a multimeric linear form probably arranged as a coil of alpha-helices and stabilized by the covering tail assembly proteins. Its C-terminus fixes the tail tip complex, thereby forming the tail assembly initiator complex. Tail tube proteins polymerize around the tail measure protein, displacing the tail assembly proteins. When the tail reaches the length specified by the tape measure protein, it stops and becomes capped by the tail terminator protein.</text>
</comment>
<keyword evidence="1" id="KW-1171">Viral genome ejection through host cell envelope</keyword>
<gene>
    <name evidence="4" type="ORF">ESCO41_00064</name>
</gene>
<dbReference type="HAMAP" id="MF_04138">
    <property type="entry name" value="TMP_LAMBDA"/>
    <property type="match status" value="1"/>
</dbReference>
<comment type="subunit">
    <text evidence="1">Interacts with the tail initiator complex presumably through its C-terminus domain. Interacts with the tail assembly proteins.</text>
</comment>
<dbReference type="GO" id="GO:0098003">
    <property type="term" value="P:viral tail assembly"/>
    <property type="evidence" value="ECO:0007669"/>
    <property type="project" value="UniProtKB-UniRule"/>
</dbReference>
<comment type="subcellular location">
    <subcellularLocation>
        <location evidence="1">Virion</location>
    </subcellularLocation>
</comment>
<feature type="coiled-coil region" evidence="1">
    <location>
        <begin position="546"/>
        <end position="581"/>
    </location>
</feature>
<name>A0A1U9WR13_9CAUD</name>
<reference evidence="4" key="1">
    <citation type="submission" date="2017-02" db="EMBL/GenBank/DDBJ databases">
        <title>Characterization of a new coliphage vB_EcoS_ESCO41.</title>
        <authorList>
            <person name="Trotereau A."/>
            <person name="Schouler C."/>
        </authorList>
    </citation>
    <scope>NUCLEOTIDE SEQUENCE [LARGE SCALE GENOMIC DNA]</scope>
</reference>
<dbReference type="InterPro" id="IPR009628">
    <property type="entry name" value="Phage_tape_measure_N"/>
</dbReference>
<dbReference type="InterPro" id="IPR006431">
    <property type="entry name" value="Phage_tape_meas_C"/>
</dbReference>
<dbReference type="InterPro" id="IPR043680">
    <property type="entry name" value="GpH_LAMBDA"/>
</dbReference>
<dbReference type="EMBL" id="KY619305">
    <property type="protein sequence ID" value="AQY55291.1"/>
    <property type="molecule type" value="Genomic_DNA"/>
</dbReference>
<organism evidence="4">
    <name type="scientific">Escherichia phage vB_EcoS_ESCO41</name>
    <dbReference type="NCBI Taxonomy" id="2496547"/>
    <lineage>
        <taxon>Viruses</taxon>
        <taxon>Duplodnaviria</taxon>
        <taxon>Heunggongvirae</taxon>
        <taxon>Uroviricota</taxon>
        <taxon>Caudoviricetes</taxon>
        <taxon>Drexlerviridae</taxon>
        <taxon>Nouzillyvirus</taxon>
        <taxon>Nouzillyvirus ESCO41</taxon>
    </lineage>
</organism>
<evidence type="ECO:0000313" key="5">
    <source>
        <dbReference type="Proteomes" id="UP000222601"/>
    </source>
</evidence>
<keyword evidence="1" id="KW-1245">Viral tail assembly</keyword>
<sequence>MTDKFAGLSLGVDVSQVDRAVKSLDELASANNNAGKSFDNFINAEQVAKQKMKDLNNEVKRQKKEFSEVEKVIDPTANKMRQLQQASVDLDKLWSKGMVPDKEFFNLSSMIETQINALNRSKLAMTEEGRAALENSKAKAAAKNSADSFLKSLRDQANAATMTKQELLELRAAELGVTAQAAPFIAAMNKQAKATNVAGLSVGEYKNAMRMLPAQITDVVTSLASGMPVWLVAVQQGGQIKDSFGGVGNTFKVLLSYLNPVTVGMTAMGIALAGLAKAGYDSYRYITDMQNALIETGGFSAATAADLDAIATKIADTSNATIGSVRDIATELAKSGKYTQDQIRIITRATAEWSAATGRAASDIISDFSKIAGDPVKGLAKLNEQYNFLEKGQLTYINGIAKTRGETEAVTEATKLFADVMEERMSKIAGTATPLEKMWNDIKKWSSDAWGWVGDHTLGALNLIIDVVSGTVIQVKMILAKGDEYISNFIASAIKATQSLPFAEDFGKDILAGQEKIASESKATYDGLAKDLDEINARVEKGEMGYVNALKERRDLEKQYSKETKDAVEKEAKAIEEANRKKGGARITKGATEQLDKELYVLKAQLKTLQEHTSINDKISSQRKALWSTEAQIAILQEAQSKRKLTNEEKALLTSQQKVLSLAKEKAEIGDQIVAQERINKLNDDSMKFIMQMDAASKSLNETRSMGTREAERQLQLERIKADYMAKGGGEDDQALNNMLDKQKEYYAQEDQLRGDWLAGAQKAFADYGDSATDMYGNVYDIATNSLNGLSDMMTEFLMTGQANFADFAKSIISQIIKMITQMVIFNSISGMMGGSAGGKGFSFANSGWFATGGYTGDGGKYEPAGTVHKGEFVMTKEATKRIGVDNLYRMMRGYANGGMVGGTSSGGGGAAIMAGGVTIGSIPVSINNGSDPKGMEQGVKMIFKQMIQESCSQGGEVYNYINGKAGA</sequence>
<evidence type="ECO:0000256" key="1">
    <source>
        <dbReference type="HAMAP-Rule" id="MF_04138"/>
    </source>
</evidence>
<keyword evidence="5" id="KW-1185">Reference proteome</keyword>
<keyword evidence="1" id="KW-1227">Viral tail protein</keyword>
<comment type="similarity">
    <text evidence="1">Belongs to the Lambdavirus tape measure protein family.</text>
</comment>
<protein>
    <recommendedName>
        <fullName evidence="1">Tape measure protein</fullName>
        <shortName evidence="1">TMP</shortName>
    </recommendedName>
</protein>
<dbReference type="GO" id="GO:0098015">
    <property type="term" value="C:virus tail"/>
    <property type="evidence" value="ECO:0007669"/>
    <property type="project" value="UniProtKB-UniRule"/>
</dbReference>
<dbReference type="Pfam" id="PF09718">
    <property type="entry name" value="Tape_meas_lam_C"/>
    <property type="match status" value="1"/>
</dbReference>
<keyword evidence="1" id="KW-1160">Virus entry into host cell</keyword>
<dbReference type="NCBIfam" id="TIGR01541">
    <property type="entry name" value="tape_meas_lam_C"/>
    <property type="match status" value="1"/>
</dbReference>
<evidence type="ECO:0000259" key="3">
    <source>
        <dbReference type="Pfam" id="PF09718"/>
    </source>
</evidence>
<feature type="chain" id="PRO_5027196843" description="Tape measure protein" evidence="1">
    <location>
        <begin position="1"/>
        <end position="968"/>
    </location>
</feature>